<proteinExistence type="predicted"/>
<sequence length="139" mass="16424">MANKAQEDAVINKKYVQEIAKQLGFEWTVLAYELDFTRNEVRQFQATSKDKKVQAQRMLESWYERSWDKANKTKLLQDGLDRAGRRDLAERLRCLHWGHQKLSRRVELPSAFPFIITVHKTIDNKDALSRINLLNRSYS</sequence>
<protein>
    <submittedName>
        <fullName evidence="2">P53-induced death domain-containing protein 1-like</fullName>
    </submittedName>
</protein>
<dbReference type="AlphaFoldDB" id="A0A9W7W9Y2"/>
<keyword evidence="3" id="KW-1185">Reference proteome</keyword>
<dbReference type="EMBL" id="JAFHDT010000115">
    <property type="protein sequence ID" value="KAI7790443.1"/>
    <property type="molecule type" value="Genomic_DNA"/>
</dbReference>
<dbReference type="InterPro" id="IPR000488">
    <property type="entry name" value="Death_dom"/>
</dbReference>
<dbReference type="PROSITE" id="PS50017">
    <property type="entry name" value="DEATH_DOMAIN"/>
    <property type="match status" value="1"/>
</dbReference>
<evidence type="ECO:0000259" key="1">
    <source>
        <dbReference type="PROSITE" id="PS50017"/>
    </source>
</evidence>
<name>A0A9W7W9Y2_TRIRA</name>
<comment type="caution">
    <text evidence="2">The sequence shown here is derived from an EMBL/GenBank/DDBJ whole genome shotgun (WGS) entry which is preliminary data.</text>
</comment>
<reference evidence="2" key="1">
    <citation type="submission" date="2021-02" db="EMBL/GenBank/DDBJ databases">
        <title>Comparative genomics reveals that relaxation of natural selection precedes convergent phenotypic evolution of cavefish.</title>
        <authorList>
            <person name="Peng Z."/>
        </authorList>
    </citation>
    <scope>NUCLEOTIDE SEQUENCE</scope>
    <source>
        <tissue evidence="2">Muscle</tissue>
    </source>
</reference>
<dbReference type="Gene3D" id="1.10.533.10">
    <property type="entry name" value="Death Domain, Fas"/>
    <property type="match status" value="1"/>
</dbReference>
<organism evidence="2 3">
    <name type="scientific">Triplophysa rosa</name>
    <name type="common">Cave loach</name>
    <dbReference type="NCBI Taxonomy" id="992332"/>
    <lineage>
        <taxon>Eukaryota</taxon>
        <taxon>Metazoa</taxon>
        <taxon>Chordata</taxon>
        <taxon>Craniata</taxon>
        <taxon>Vertebrata</taxon>
        <taxon>Euteleostomi</taxon>
        <taxon>Actinopterygii</taxon>
        <taxon>Neopterygii</taxon>
        <taxon>Teleostei</taxon>
        <taxon>Ostariophysi</taxon>
        <taxon>Cypriniformes</taxon>
        <taxon>Nemacheilidae</taxon>
        <taxon>Triplophysa</taxon>
    </lineage>
</organism>
<gene>
    <name evidence="2" type="ORF">IRJ41_004615</name>
</gene>
<evidence type="ECO:0000313" key="3">
    <source>
        <dbReference type="Proteomes" id="UP001059041"/>
    </source>
</evidence>
<dbReference type="Pfam" id="PF00531">
    <property type="entry name" value="Death"/>
    <property type="match status" value="1"/>
</dbReference>
<accession>A0A9W7W9Y2</accession>
<dbReference type="Proteomes" id="UP001059041">
    <property type="component" value="Unassembled WGS sequence"/>
</dbReference>
<dbReference type="GO" id="GO:0007165">
    <property type="term" value="P:signal transduction"/>
    <property type="evidence" value="ECO:0007669"/>
    <property type="project" value="InterPro"/>
</dbReference>
<feature type="domain" description="Death" evidence="1">
    <location>
        <begin position="12"/>
        <end position="96"/>
    </location>
</feature>
<dbReference type="InterPro" id="IPR011029">
    <property type="entry name" value="DEATH-like_dom_sf"/>
</dbReference>
<evidence type="ECO:0000313" key="2">
    <source>
        <dbReference type="EMBL" id="KAI7790443.1"/>
    </source>
</evidence>
<dbReference type="SUPFAM" id="SSF47986">
    <property type="entry name" value="DEATH domain"/>
    <property type="match status" value="1"/>
</dbReference>
<dbReference type="OrthoDB" id="9988315at2759"/>
<dbReference type="CDD" id="cd01670">
    <property type="entry name" value="Death"/>
    <property type="match status" value="1"/>
</dbReference>